<feature type="transmembrane region" description="Helical" evidence="1">
    <location>
        <begin position="184"/>
        <end position="202"/>
    </location>
</feature>
<protein>
    <submittedName>
        <fullName evidence="2">Tetratricopeptide TPR_2 repeat protein</fullName>
    </submittedName>
</protein>
<dbReference type="Gene3D" id="1.25.40.10">
    <property type="entry name" value="Tetratricopeptide repeat domain"/>
    <property type="match status" value="1"/>
</dbReference>
<keyword evidence="3" id="KW-1185">Reference proteome</keyword>
<evidence type="ECO:0000313" key="3">
    <source>
        <dbReference type="Proteomes" id="UP000009309"/>
    </source>
</evidence>
<evidence type="ECO:0000256" key="1">
    <source>
        <dbReference type="SAM" id="Phobius"/>
    </source>
</evidence>
<gene>
    <name evidence="2" type="ORF">BN8_06413</name>
</gene>
<dbReference type="eggNOG" id="COG0457">
    <property type="taxonomic scope" value="Bacteria"/>
</dbReference>
<dbReference type="Proteomes" id="UP000009309">
    <property type="component" value="Unassembled WGS sequence"/>
</dbReference>
<name>I2GSY7_9BACT</name>
<proteinExistence type="predicted"/>
<organism evidence="2 3">
    <name type="scientific">Fibrisoma limi BUZ 3</name>
    <dbReference type="NCBI Taxonomy" id="1185876"/>
    <lineage>
        <taxon>Bacteria</taxon>
        <taxon>Pseudomonadati</taxon>
        <taxon>Bacteroidota</taxon>
        <taxon>Cytophagia</taxon>
        <taxon>Cytophagales</taxon>
        <taxon>Spirosomataceae</taxon>
        <taxon>Fibrisoma</taxon>
    </lineage>
</organism>
<keyword evidence="1" id="KW-1133">Transmembrane helix</keyword>
<sequence>MLPVFMENQLSFLGAILLFVISFLSPVYVSGQVDSLIDDEYDRYKNRGDAHFRQGSYLEARRHYQSCLEVPGFEANPWIKSRIEYCSKYQVIRQQAENAQVAEAIGFYRELLGYNPEDANAKDKLIAIYDKKADDAFDLKRYREAIVNYGQMLKYTADEKKINEVNERIKKANVFRLNYQYSKLQIAAGVVAIGAGTYALLLRNDYQKKRNALDIISRTVDPENIGLIESSDGYRQYKEAYSDVQSAQNKNGWFKAGVGVAVAATIAELYLILNKSKLSTSAITWRPSSDSVGLTIGYRF</sequence>
<dbReference type="EMBL" id="CAIT01000010">
    <property type="protein sequence ID" value="CCH57016.1"/>
    <property type="molecule type" value="Genomic_DNA"/>
</dbReference>
<dbReference type="InterPro" id="IPR011990">
    <property type="entry name" value="TPR-like_helical_dom_sf"/>
</dbReference>
<comment type="caution">
    <text evidence="2">The sequence shown here is derived from an EMBL/GenBank/DDBJ whole genome shotgun (WGS) entry which is preliminary data.</text>
</comment>
<dbReference type="STRING" id="1185876.BN8_06413"/>
<keyword evidence="1" id="KW-0472">Membrane</keyword>
<keyword evidence="1" id="KW-0812">Transmembrane</keyword>
<dbReference type="SUPFAM" id="SSF48452">
    <property type="entry name" value="TPR-like"/>
    <property type="match status" value="1"/>
</dbReference>
<dbReference type="AlphaFoldDB" id="I2GSY7"/>
<reference evidence="2 3" key="1">
    <citation type="journal article" date="2012" name="J. Bacteriol.">
        <title>Genome Sequence of the Filamentous Bacterium Fibrisoma limi BUZ 3T.</title>
        <authorList>
            <person name="Filippini M."/>
            <person name="Qi W."/>
            <person name="Jaenicke S."/>
            <person name="Goesmann A."/>
            <person name="Smits T.H."/>
            <person name="Bagheri H.C."/>
        </authorList>
    </citation>
    <scope>NUCLEOTIDE SEQUENCE [LARGE SCALE GENOMIC DNA]</scope>
    <source>
        <strain evidence="3">BUZ 3T</strain>
    </source>
</reference>
<evidence type="ECO:0000313" key="2">
    <source>
        <dbReference type="EMBL" id="CCH57016.1"/>
    </source>
</evidence>
<accession>I2GSY7</accession>